<dbReference type="PROSITE" id="PS51186">
    <property type="entry name" value="GNAT"/>
    <property type="match status" value="1"/>
</dbReference>
<dbReference type="Pfam" id="PF00583">
    <property type="entry name" value="Acetyltransf_1"/>
    <property type="match status" value="1"/>
</dbReference>
<evidence type="ECO:0000313" key="4">
    <source>
        <dbReference type="EMBL" id="MBV2358738.1"/>
    </source>
</evidence>
<dbReference type="Proteomes" id="UP001166293">
    <property type="component" value="Unassembled WGS sequence"/>
</dbReference>
<dbReference type="EMBL" id="JAHRWL010000001">
    <property type="protein sequence ID" value="MBV2358738.1"/>
    <property type="molecule type" value="Genomic_DNA"/>
</dbReference>
<evidence type="ECO:0000256" key="2">
    <source>
        <dbReference type="ARBA" id="ARBA00023315"/>
    </source>
</evidence>
<dbReference type="CDD" id="cd04301">
    <property type="entry name" value="NAT_SF"/>
    <property type="match status" value="1"/>
</dbReference>
<evidence type="ECO:0000259" key="3">
    <source>
        <dbReference type="PROSITE" id="PS51186"/>
    </source>
</evidence>
<dbReference type="InterPro" id="IPR050832">
    <property type="entry name" value="Bact_Acetyltransf"/>
</dbReference>
<evidence type="ECO:0000256" key="1">
    <source>
        <dbReference type="ARBA" id="ARBA00022679"/>
    </source>
</evidence>
<feature type="domain" description="N-acetyltransferase" evidence="3">
    <location>
        <begin position="4"/>
        <end position="151"/>
    </location>
</feature>
<keyword evidence="1" id="KW-0808">Transferase</keyword>
<dbReference type="InterPro" id="IPR000182">
    <property type="entry name" value="GNAT_dom"/>
</dbReference>
<proteinExistence type="predicted"/>
<name>A0ABS6N4K8_9RHOB</name>
<dbReference type="RefSeq" id="WP_217776589.1">
    <property type="nucleotide sequence ID" value="NZ_JAHRWL010000001.1"/>
</dbReference>
<keyword evidence="5" id="KW-1185">Reference proteome</keyword>
<sequence>MIAEPLRQAGPADLAALTDLCLTAKAHWGYDAAFMSAARDELTVRATDLADPCAVTRDARGFTGFVQVSVAGRTAQLEKLFVAPRAMRRGCGAALLRWACDTARDIGATALLIESDPGAEPFYARMGAVRIGTAPSGSIPGRHLPLLSLAL</sequence>
<protein>
    <submittedName>
        <fullName evidence="4">GNAT family N-acetyltransferase</fullName>
    </submittedName>
</protein>
<evidence type="ECO:0000313" key="5">
    <source>
        <dbReference type="Proteomes" id="UP001166293"/>
    </source>
</evidence>
<dbReference type="PANTHER" id="PTHR43877">
    <property type="entry name" value="AMINOALKYLPHOSPHONATE N-ACETYLTRANSFERASE-RELATED-RELATED"/>
    <property type="match status" value="1"/>
</dbReference>
<organism evidence="4 5">
    <name type="scientific">Thalassococcus arenae</name>
    <dbReference type="NCBI Taxonomy" id="2851652"/>
    <lineage>
        <taxon>Bacteria</taxon>
        <taxon>Pseudomonadati</taxon>
        <taxon>Pseudomonadota</taxon>
        <taxon>Alphaproteobacteria</taxon>
        <taxon>Rhodobacterales</taxon>
        <taxon>Roseobacteraceae</taxon>
        <taxon>Thalassococcus</taxon>
    </lineage>
</organism>
<comment type="caution">
    <text evidence="4">The sequence shown here is derived from an EMBL/GenBank/DDBJ whole genome shotgun (WGS) entry which is preliminary data.</text>
</comment>
<reference evidence="4" key="1">
    <citation type="submission" date="2021-06" db="EMBL/GenBank/DDBJ databases">
        <title>Thalassococcus sp. CAU 1522 isolated from sea sand, Republic of Korea.</title>
        <authorList>
            <person name="Kim W."/>
        </authorList>
    </citation>
    <scope>NUCLEOTIDE SEQUENCE</scope>
    <source>
        <strain evidence="4">CAU 1522</strain>
    </source>
</reference>
<accession>A0ABS6N4K8</accession>
<gene>
    <name evidence="4" type="ORF">KUH32_03050</name>
</gene>
<keyword evidence="2" id="KW-0012">Acyltransferase</keyword>
<dbReference type="PANTHER" id="PTHR43877:SF2">
    <property type="entry name" value="AMINOALKYLPHOSPHONATE N-ACETYLTRANSFERASE-RELATED"/>
    <property type="match status" value="1"/>
</dbReference>